<dbReference type="GO" id="GO:0005524">
    <property type="term" value="F:ATP binding"/>
    <property type="evidence" value="ECO:0007669"/>
    <property type="project" value="UniProtKB-UniRule"/>
</dbReference>
<evidence type="ECO:0000256" key="5">
    <source>
        <dbReference type="ARBA" id="ARBA00022727"/>
    </source>
</evidence>
<dbReference type="FunFam" id="3.40.50.300:FF:000225">
    <property type="entry name" value="Thymidylate kinase"/>
    <property type="match status" value="1"/>
</dbReference>
<gene>
    <name evidence="12" type="primary">tmk</name>
    <name evidence="14" type="ORF">JIN87_11575</name>
</gene>
<dbReference type="PANTHER" id="PTHR10344:SF4">
    <property type="entry name" value="UMP-CMP KINASE 2, MITOCHONDRIAL"/>
    <property type="match status" value="1"/>
</dbReference>
<comment type="function">
    <text evidence="11 12">Phosphorylation of dTMP to form dTDP in both de novo and salvage pathways of dTTP synthesis.</text>
</comment>
<dbReference type="EC" id="2.7.4.9" evidence="2 12"/>
<keyword evidence="5 12" id="KW-0545">Nucleotide biosynthesis</keyword>
<proteinExistence type="inferred from homology"/>
<evidence type="ECO:0000256" key="11">
    <source>
        <dbReference type="ARBA" id="ARBA00057735"/>
    </source>
</evidence>
<comment type="caution">
    <text evidence="14">The sequence shown here is derived from an EMBL/GenBank/DDBJ whole genome shotgun (WGS) entry which is preliminary data.</text>
</comment>
<evidence type="ECO:0000256" key="6">
    <source>
        <dbReference type="ARBA" id="ARBA00022741"/>
    </source>
</evidence>
<evidence type="ECO:0000313" key="14">
    <source>
        <dbReference type="EMBL" id="MBK1877510.1"/>
    </source>
</evidence>
<organism evidence="14 15">
    <name type="scientific">Pelagicoccus mobilis</name>
    <dbReference type="NCBI Taxonomy" id="415221"/>
    <lineage>
        <taxon>Bacteria</taxon>
        <taxon>Pseudomonadati</taxon>
        <taxon>Verrucomicrobiota</taxon>
        <taxon>Opitutia</taxon>
        <taxon>Puniceicoccales</taxon>
        <taxon>Pelagicoccaceae</taxon>
        <taxon>Pelagicoccus</taxon>
    </lineage>
</organism>
<evidence type="ECO:0000256" key="1">
    <source>
        <dbReference type="ARBA" id="ARBA00009776"/>
    </source>
</evidence>
<dbReference type="Proteomes" id="UP000617628">
    <property type="component" value="Unassembled WGS sequence"/>
</dbReference>
<dbReference type="AlphaFoldDB" id="A0A934RTV1"/>
<dbReference type="EMBL" id="JAENIL010000019">
    <property type="protein sequence ID" value="MBK1877510.1"/>
    <property type="molecule type" value="Genomic_DNA"/>
</dbReference>
<evidence type="ECO:0000256" key="8">
    <source>
        <dbReference type="ARBA" id="ARBA00022840"/>
    </source>
</evidence>
<comment type="catalytic activity">
    <reaction evidence="10 12">
        <text>dTMP + ATP = dTDP + ADP</text>
        <dbReference type="Rhea" id="RHEA:13517"/>
        <dbReference type="ChEBI" id="CHEBI:30616"/>
        <dbReference type="ChEBI" id="CHEBI:58369"/>
        <dbReference type="ChEBI" id="CHEBI:63528"/>
        <dbReference type="ChEBI" id="CHEBI:456216"/>
        <dbReference type="EC" id="2.7.4.9"/>
    </reaction>
</comment>
<dbReference type="InterPro" id="IPR027417">
    <property type="entry name" value="P-loop_NTPase"/>
</dbReference>
<comment type="similarity">
    <text evidence="1 12">Belongs to the thymidylate kinase family.</text>
</comment>
<evidence type="ECO:0000256" key="10">
    <source>
        <dbReference type="ARBA" id="ARBA00048743"/>
    </source>
</evidence>
<dbReference type="PANTHER" id="PTHR10344">
    <property type="entry name" value="THYMIDYLATE KINASE"/>
    <property type="match status" value="1"/>
</dbReference>
<dbReference type="RefSeq" id="WP_200355724.1">
    <property type="nucleotide sequence ID" value="NZ_JAENIL010000019.1"/>
</dbReference>
<feature type="binding site" evidence="12">
    <location>
        <begin position="16"/>
        <end position="23"/>
    </location>
    <ligand>
        <name>ATP</name>
        <dbReference type="ChEBI" id="CHEBI:30616"/>
    </ligand>
</feature>
<protein>
    <recommendedName>
        <fullName evidence="3 12">Thymidylate kinase</fullName>
        <ecNumber evidence="2 12">2.7.4.9</ecNumber>
    </recommendedName>
    <alternativeName>
        <fullName evidence="9 12">dTMP kinase</fullName>
    </alternativeName>
</protein>
<dbReference type="GO" id="GO:0005829">
    <property type="term" value="C:cytosol"/>
    <property type="evidence" value="ECO:0007669"/>
    <property type="project" value="TreeGrafter"/>
</dbReference>
<evidence type="ECO:0000256" key="7">
    <source>
        <dbReference type="ARBA" id="ARBA00022777"/>
    </source>
</evidence>
<dbReference type="InterPro" id="IPR039430">
    <property type="entry name" value="Thymidylate_kin-like_dom"/>
</dbReference>
<evidence type="ECO:0000259" key="13">
    <source>
        <dbReference type="Pfam" id="PF02223"/>
    </source>
</evidence>
<reference evidence="14" key="1">
    <citation type="submission" date="2021-01" db="EMBL/GenBank/DDBJ databases">
        <title>Modified the classification status of verrucomicrobia.</title>
        <authorList>
            <person name="Feng X."/>
        </authorList>
    </citation>
    <scope>NUCLEOTIDE SEQUENCE</scope>
    <source>
        <strain evidence="14">KCTC 13126</strain>
    </source>
</reference>
<dbReference type="InterPro" id="IPR018094">
    <property type="entry name" value="Thymidylate_kinase"/>
</dbReference>
<dbReference type="GO" id="GO:0004798">
    <property type="term" value="F:dTMP kinase activity"/>
    <property type="evidence" value="ECO:0007669"/>
    <property type="project" value="UniProtKB-UniRule"/>
</dbReference>
<dbReference type="Pfam" id="PF02223">
    <property type="entry name" value="Thymidylate_kin"/>
    <property type="match status" value="1"/>
</dbReference>
<accession>A0A934RTV1</accession>
<dbReference type="SUPFAM" id="SSF52540">
    <property type="entry name" value="P-loop containing nucleoside triphosphate hydrolases"/>
    <property type="match status" value="1"/>
</dbReference>
<keyword evidence="15" id="KW-1185">Reference proteome</keyword>
<evidence type="ECO:0000256" key="3">
    <source>
        <dbReference type="ARBA" id="ARBA00017144"/>
    </source>
</evidence>
<sequence>MSETVNYTGTFFTFEGPEGSGKSTQINLLAEELIDLGHEVVVTREPGGTPIGEEIRHLLIHSSSGKDMSPEAELLLFAAARAQLVRELILPSLEAGKVVICDRFLDSTTVYQGAARSIASDPVSYINQFAVGPVTPDLTFILDVPHEESMRRVKRRATDVPDRMEEENADFYKKVRDGYLLLAGSMPERFHVVDGTRELEANREEILKTVLENL</sequence>
<dbReference type="PROSITE" id="PS01331">
    <property type="entry name" value="THYMIDYLATE_KINASE"/>
    <property type="match status" value="1"/>
</dbReference>
<dbReference type="GO" id="GO:0006233">
    <property type="term" value="P:dTDP biosynthetic process"/>
    <property type="evidence" value="ECO:0007669"/>
    <property type="project" value="InterPro"/>
</dbReference>
<dbReference type="CDD" id="cd01672">
    <property type="entry name" value="TMPK"/>
    <property type="match status" value="1"/>
</dbReference>
<keyword evidence="7 12" id="KW-0418">Kinase</keyword>
<keyword evidence="8 12" id="KW-0067">ATP-binding</keyword>
<evidence type="ECO:0000313" key="15">
    <source>
        <dbReference type="Proteomes" id="UP000617628"/>
    </source>
</evidence>
<dbReference type="NCBIfam" id="TIGR00041">
    <property type="entry name" value="DTMP_kinase"/>
    <property type="match status" value="1"/>
</dbReference>
<evidence type="ECO:0000256" key="4">
    <source>
        <dbReference type="ARBA" id="ARBA00022679"/>
    </source>
</evidence>
<keyword evidence="6 12" id="KW-0547">Nucleotide-binding</keyword>
<evidence type="ECO:0000256" key="12">
    <source>
        <dbReference type="HAMAP-Rule" id="MF_00165"/>
    </source>
</evidence>
<name>A0A934RTV1_9BACT</name>
<feature type="domain" description="Thymidylate kinase-like" evidence="13">
    <location>
        <begin position="14"/>
        <end position="206"/>
    </location>
</feature>
<evidence type="ECO:0000256" key="2">
    <source>
        <dbReference type="ARBA" id="ARBA00012980"/>
    </source>
</evidence>
<keyword evidence="4 12" id="KW-0808">Transferase</keyword>
<dbReference type="Gene3D" id="3.40.50.300">
    <property type="entry name" value="P-loop containing nucleotide triphosphate hydrolases"/>
    <property type="match status" value="1"/>
</dbReference>
<dbReference type="GO" id="GO:0006235">
    <property type="term" value="P:dTTP biosynthetic process"/>
    <property type="evidence" value="ECO:0007669"/>
    <property type="project" value="UniProtKB-UniRule"/>
</dbReference>
<dbReference type="GO" id="GO:0006227">
    <property type="term" value="P:dUDP biosynthetic process"/>
    <property type="evidence" value="ECO:0007669"/>
    <property type="project" value="TreeGrafter"/>
</dbReference>
<dbReference type="HAMAP" id="MF_00165">
    <property type="entry name" value="Thymidylate_kinase"/>
    <property type="match status" value="1"/>
</dbReference>
<evidence type="ECO:0000256" key="9">
    <source>
        <dbReference type="ARBA" id="ARBA00029962"/>
    </source>
</evidence>
<dbReference type="InterPro" id="IPR018095">
    <property type="entry name" value="Thymidylate_kin_CS"/>
</dbReference>